<dbReference type="InterPro" id="IPR032807">
    <property type="entry name" value="GNVR"/>
</dbReference>
<dbReference type="InterPro" id="IPR027417">
    <property type="entry name" value="P-loop_NTPase"/>
</dbReference>
<dbReference type="GO" id="GO:0005886">
    <property type="term" value="C:plasma membrane"/>
    <property type="evidence" value="ECO:0007669"/>
    <property type="project" value="UniProtKB-SubCell"/>
</dbReference>
<keyword evidence="5 7" id="KW-0472">Membrane</keyword>
<evidence type="ECO:0000256" key="3">
    <source>
        <dbReference type="ARBA" id="ARBA00022692"/>
    </source>
</evidence>
<dbReference type="SUPFAM" id="SSF52540">
    <property type="entry name" value="P-loop containing nucleoside triphosphate hydrolases"/>
    <property type="match status" value="1"/>
</dbReference>
<evidence type="ECO:0000313" key="12">
    <source>
        <dbReference type="Proteomes" id="UP000249299"/>
    </source>
</evidence>
<keyword evidence="2" id="KW-1003">Cell membrane</keyword>
<evidence type="ECO:0000256" key="5">
    <source>
        <dbReference type="ARBA" id="ARBA00023136"/>
    </source>
</evidence>
<dbReference type="Pfam" id="PF13807">
    <property type="entry name" value="GNVR"/>
    <property type="match status" value="1"/>
</dbReference>
<feature type="coiled-coil region" evidence="6">
    <location>
        <begin position="282"/>
        <end position="309"/>
    </location>
</feature>
<feature type="domain" description="Tyrosine-protein kinase G-rich" evidence="10">
    <location>
        <begin position="461"/>
        <end position="535"/>
    </location>
</feature>
<evidence type="ECO:0000256" key="6">
    <source>
        <dbReference type="SAM" id="Coils"/>
    </source>
</evidence>
<evidence type="ECO:0000256" key="4">
    <source>
        <dbReference type="ARBA" id="ARBA00022989"/>
    </source>
</evidence>
<dbReference type="Pfam" id="PF02706">
    <property type="entry name" value="Wzz"/>
    <property type="match status" value="1"/>
</dbReference>
<dbReference type="PANTHER" id="PTHR32309">
    <property type="entry name" value="TYROSINE-PROTEIN KINASE"/>
    <property type="match status" value="1"/>
</dbReference>
<proteinExistence type="predicted"/>
<evidence type="ECO:0000259" key="8">
    <source>
        <dbReference type="Pfam" id="PF01656"/>
    </source>
</evidence>
<keyword evidence="3 7" id="KW-0812">Transmembrane</keyword>
<name>A0A327JLX1_9HYPH</name>
<evidence type="ECO:0000313" key="11">
    <source>
        <dbReference type="EMBL" id="RAI27470.1"/>
    </source>
</evidence>
<gene>
    <name evidence="11" type="ORF">CH339_10295</name>
</gene>
<evidence type="ECO:0000259" key="9">
    <source>
        <dbReference type="Pfam" id="PF02706"/>
    </source>
</evidence>
<keyword evidence="12" id="KW-1185">Reference proteome</keyword>
<dbReference type="PANTHER" id="PTHR32309:SF13">
    <property type="entry name" value="FERRIC ENTEROBACTIN TRANSPORT PROTEIN FEPE"/>
    <property type="match status" value="1"/>
</dbReference>
<feature type="transmembrane region" description="Helical" evidence="7">
    <location>
        <begin position="109"/>
        <end position="127"/>
    </location>
</feature>
<keyword evidence="4 7" id="KW-1133">Transmembrane helix</keyword>
<dbReference type="Proteomes" id="UP000249299">
    <property type="component" value="Unassembled WGS sequence"/>
</dbReference>
<evidence type="ECO:0008006" key="13">
    <source>
        <dbReference type="Google" id="ProtNLM"/>
    </source>
</evidence>
<dbReference type="Pfam" id="PF01656">
    <property type="entry name" value="CbiA"/>
    <property type="match status" value="1"/>
</dbReference>
<comment type="subcellular location">
    <subcellularLocation>
        <location evidence="1">Cell membrane</location>
        <topology evidence="1">Multi-pass membrane protein</topology>
    </subcellularLocation>
</comment>
<organism evidence="11 12">
    <name type="scientific">Rhodobium orientis</name>
    <dbReference type="NCBI Taxonomy" id="34017"/>
    <lineage>
        <taxon>Bacteria</taxon>
        <taxon>Pseudomonadati</taxon>
        <taxon>Pseudomonadota</taxon>
        <taxon>Alphaproteobacteria</taxon>
        <taxon>Hyphomicrobiales</taxon>
        <taxon>Rhodobiaceae</taxon>
        <taxon>Rhodobium</taxon>
    </lineage>
</organism>
<dbReference type="OrthoDB" id="230260at2"/>
<feature type="domain" description="Polysaccharide chain length determinant N-terminal" evidence="9">
    <location>
        <begin position="98"/>
        <end position="184"/>
    </location>
</feature>
<evidence type="ECO:0000259" key="10">
    <source>
        <dbReference type="Pfam" id="PF13807"/>
    </source>
</evidence>
<dbReference type="EMBL" id="NPEV01000018">
    <property type="protein sequence ID" value="RAI27470.1"/>
    <property type="molecule type" value="Genomic_DNA"/>
</dbReference>
<feature type="domain" description="CobQ/CobB/MinD/ParA nucleotide binding" evidence="8">
    <location>
        <begin position="613"/>
        <end position="647"/>
    </location>
</feature>
<dbReference type="InterPro" id="IPR002586">
    <property type="entry name" value="CobQ/CobB/MinD/ParA_Nub-bd_dom"/>
</dbReference>
<protein>
    <recommendedName>
        <fullName evidence="13">Polysaccharide chain length determinant N-terminal domain-containing protein</fullName>
    </recommendedName>
</protein>
<reference evidence="11 12" key="1">
    <citation type="submission" date="2017-07" db="EMBL/GenBank/DDBJ databases">
        <title>Draft Genome Sequences of Select Purple Nonsulfur Bacteria.</title>
        <authorList>
            <person name="Lasarre B."/>
            <person name="Mckinlay J.B."/>
        </authorList>
    </citation>
    <scope>NUCLEOTIDE SEQUENCE [LARGE SCALE GENOMIC DNA]</scope>
    <source>
        <strain evidence="11 12">DSM 11290</strain>
    </source>
</reference>
<dbReference type="AlphaFoldDB" id="A0A327JLX1"/>
<dbReference type="GO" id="GO:0004713">
    <property type="term" value="F:protein tyrosine kinase activity"/>
    <property type="evidence" value="ECO:0007669"/>
    <property type="project" value="TreeGrafter"/>
</dbReference>
<evidence type="ECO:0000256" key="7">
    <source>
        <dbReference type="SAM" id="Phobius"/>
    </source>
</evidence>
<evidence type="ECO:0000256" key="2">
    <source>
        <dbReference type="ARBA" id="ARBA00022475"/>
    </source>
</evidence>
<evidence type="ECO:0000256" key="1">
    <source>
        <dbReference type="ARBA" id="ARBA00004651"/>
    </source>
</evidence>
<feature type="transmembrane region" description="Helical" evidence="7">
    <location>
        <begin position="512"/>
        <end position="531"/>
    </location>
</feature>
<keyword evidence="6" id="KW-0175">Coiled coil</keyword>
<comment type="caution">
    <text evidence="11">The sequence shown here is derived from an EMBL/GenBank/DDBJ whole genome shotgun (WGS) entry which is preliminary data.</text>
</comment>
<sequence length="778" mass="83571">MPTAAPSRATRRTLPEAGASAAARFLQNQRQSGRTAAGCFKTGQISAAVQASFEHSVPRSDGDSAMNSFPPNSQMALPVAHMPQVYAEPRTPAFGIGDVISILMRHRRTVVVTALIFATIAAVYAFGRERNYVAMSRILINPRGLQVVDREITPTSETNDGGIAMVESQMRVMTSNDVLAKVVAREHLGEDREFVGGGGALSAITGFLGSLAGGGRSIQPDIKALYNLQEAVRAQRPKRSYIVELNVKTKDGAKSARLANAIADVYINSEADAQSGLAGRASEMLTGRLDELRRQLSAAEEAVETYKFENNIVTSTGSLINEQELSQANQLLTQASNQTATALSKLEQVRRIKNTGDMSQPLPEAITSQTITRLRDRYGAAVQRREALSAQLLPSHPRMQAAKAEIDSARRQIVGELNRIAAATEADYERARAHEDKVRARIETLKSGTHRTNDAMVRLRELQRDADAKRAVYEAFLVRARELSEQRQVDTTAARIVSRAIVPMRPDGPGSILIVLLGLFAGAGVGTMLAFGREALSTRISSPEQISQISNLPLLASIPIYPTHSSDEGLPEFVADDPLSPTALAIGDLLENLRPYGPGGDVKTVLVTSPGLNHGKTTVAFNLALAAARRGEKVLLVDGDATRRTLSALRVDDPEIGFFDVVNGRARLQDALVLDPGGLVMILPAGRTSGFDWSSSLTADKIKNAVMRRLPDVSLIVIDGPIGGRSDALAPFSESADASCLVIRSGEVDEATLKRSAENLRARPGKRNGSVFVVDAAE</sequence>
<accession>A0A327JLX1</accession>
<dbReference type="Gene3D" id="3.40.50.300">
    <property type="entry name" value="P-loop containing nucleotide triphosphate hydrolases"/>
    <property type="match status" value="1"/>
</dbReference>
<dbReference type="InterPro" id="IPR050445">
    <property type="entry name" value="Bact_polysacc_biosynth/exp"/>
</dbReference>
<dbReference type="InterPro" id="IPR003856">
    <property type="entry name" value="LPS_length_determ_N"/>
</dbReference>